<dbReference type="InterPro" id="IPR020892">
    <property type="entry name" value="Cyclophilin-type_PPIase_CS"/>
</dbReference>
<evidence type="ECO:0000256" key="1">
    <source>
        <dbReference type="ARBA" id="ARBA00000971"/>
    </source>
</evidence>
<evidence type="ECO:0000256" key="6">
    <source>
        <dbReference type="PROSITE-ProRule" id="PRU00277"/>
    </source>
</evidence>
<comment type="catalytic activity">
    <reaction evidence="1 6">
        <text>[protein]-peptidylproline (omega=180) = [protein]-peptidylproline (omega=0)</text>
        <dbReference type="Rhea" id="RHEA:16237"/>
        <dbReference type="Rhea" id="RHEA-COMP:10747"/>
        <dbReference type="Rhea" id="RHEA-COMP:10748"/>
        <dbReference type="ChEBI" id="CHEBI:83833"/>
        <dbReference type="ChEBI" id="CHEBI:83834"/>
        <dbReference type="EC" id="5.2.1.8"/>
    </reaction>
</comment>
<proteinExistence type="inferred from homology"/>
<dbReference type="EMBL" id="JBHSGW010000027">
    <property type="protein sequence ID" value="MFC4740915.1"/>
    <property type="molecule type" value="Genomic_DNA"/>
</dbReference>
<protein>
    <recommendedName>
        <fullName evidence="3 6">peptidylprolyl isomerase</fullName>
        <ecNumber evidence="3 6">5.2.1.8</ecNumber>
    </recommendedName>
</protein>
<dbReference type="Gene3D" id="2.40.100.10">
    <property type="entry name" value="Cyclophilin-like"/>
    <property type="match status" value="1"/>
</dbReference>
<dbReference type="InterPro" id="IPR029000">
    <property type="entry name" value="Cyclophilin-like_dom_sf"/>
</dbReference>
<keyword evidence="4 6" id="KW-0697">Rotamase</keyword>
<evidence type="ECO:0000256" key="3">
    <source>
        <dbReference type="ARBA" id="ARBA00013194"/>
    </source>
</evidence>
<evidence type="ECO:0000313" key="9">
    <source>
        <dbReference type="EMBL" id="MFC4740915.1"/>
    </source>
</evidence>
<dbReference type="PANTHER" id="PTHR45625:SF4">
    <property type="entry name" value="PEPTIDYLPROLYL ISOMERASE DOMAIN AND WD REPEAT-CONTAINING PROTEIN 1"/>
    <property type="match status" value="1"/>
</dbReference>
<dbReference type="Gene3D" id="3.10.50.40">
    <property type="match status" value="1"/>
</dbReference>
<reference evidence="10" key="1">
    <citation type="journal article" date="2019" name="Int. J. Syst. Evol. Microbiol.">
        <title>The Global Catalogue of Microorganisms (GCM) 10K type strain sequencing project: providing services to taxonomists for standard genome sequencing and annotation.</title>
        <authorList>
            <consortium name="The Broad Institute Genomics Platform"/>
            <consortium name="The Broad Institute Genome Sequencing Center for Infectious Disease"/>
            <person name="Wu L."/>
            <person name="Ma J."/>
        </authorList>
    </citation>
    <scope>NUCLEOTIDE SEQUENCE [LARGE SCALE GENOMIC DNA]</scope>
    <source>
        <strain evidence="10">CCUG 50349</strain>
    </source>
</reference>
<dbReference type="PROSITE" id="PS51257">
    <property type="entry name" value="PROKAR_LIPOPROTEIN"/>
    <property type="match status" value="1"/>
</dbReference>
<organism evidence="9 10">
    <name type="scientific">Flavobacterium ponti</name>
    <dbReference type="NCBI Taxonomy" id="665133"/>
    <lineage>
        <taxon>Bacteria</taxon>
        <taxon>Pseudomonadati</taxon>
        <taxon>Bacteroidota</taxon>
        <taxon>Flavobacteriia</taxon>
        <taxon>Flavobacteriales</taxon>
        <taxon>Flavobacteriaceae</taxon>
        <taxon>Flavobacterium</taxon>
    </lineage>
</organism>
<dbReference type="InterPro" id="IPR044666">
    <property type="entry name" value="Cyclophilin_A-like"/>
</dbReference>
<dbReference type="CDD" id="cd00317">
    <property type="entry name" value="cyclophilin"/>
    <property type="match status" value="1"/>
</dbReference>
<keyword evidence="10" id="KW-1185">Reference proteome</keyword>
<dbReference type="InterPro" id="IPR002130">
    <property type="entry name" value="Cyclophilin-type_PPIase_dom"/>
</dbReference>
<feature type="domain" description="PPIase FKBP-type" evidence="7">
    <location>
        <begin position="255"/>
        <end position="360"/>
    </location>
</feature>
<gene>
    <name evidence="9" type="ORF">ACFO3U_13010</name>
</gene>
<evidence type="ECO:0000259" key="7">
    <source>
        <dbReference type="PROSITE" id="PS50059"/>
    </source>
</evidence>
<evidence type="ECO:0000256" key="2">
    <source>
        <dbReference type="ARBA" id="ARBA00007365"/>
    </source>
</evidence>
<sequence>MRKLNLFFIALVALFTSCKNNPYADLGDGLFANIETSKGDIIVKLEYQKTPITVANFVSLAEGKNQFVEEKFKNKPFYDGLTFHRVLKDFMIQGGDPDASGLGGPGYKFKDEFDETLKHNKAGVLSMANAGPGTNGSQFFITHKETPWLDGVHTVFGEVVKGMENVNAIEQGDTITKISIIRNGSDAEKFDAVKVFTDYYKVEAETIKIAEERAKAVMVDKANYLTEKRKEATKTASGLEYIIINNGAGAKPKAGTQVYVNYAGYFENGDMFDTSYADVAEQYGRLDAKRKEMNGYQPFPFEYGKKVGLIPGFIEGLENMKFGDKALVFIPYQLGYGENGSGPIPPKTNLVFEIEMLEKAPQ</sequence>
<dbReference type="Proteomes" id="UP001595885">
    <property type="component" value="Unassembled WGS sequence"/>
</dbReference>
<dbReference type="InterPro" id="IPR046357">
    <property type="entry name" value="PPIase_dom_sf"/>
</dbReference>
<dbReference type="SUPFAM" id="SSF50891">
    <property type="entry name" value="Cyclophilin-like"/>
    <property type="match status" value="1"/>
</dbReference>
<dbReference type="SUPFAM" id="SSF54534">
    <property type="entry name" value="FKBP-like"/>
    <property type="match status" value="1"/>
</dbReference>
<dbReference type="PRINTS" id="PR00153">
    <property type="entry name" value="CSAPPISMRASE"/>
</dbReference>
<evidence type="ECO:0000256" key="5">
    <source>
        <dbReference type="ARBA" id="ARBA00023235"/>
    </source>
</evidence>
<comment type="similarity">
    <text evidence="2">Belongs to the cyclophilin-type PPIase family.</text>
</comment>
<evidence type="ECO:0000256" key="4">
    <source>
        <dbReference type="ARBA" id="ARBA00023110"/>
    </source>
</evidence>
<dbReference type="Pfam" id="PF00254">
    <property type="entry name" value="FKBP_C"/>
    <property type="match status" value="1"/>
</dbReference>
<evidence type="ECO:0000259" key="8">
    <source>
        <dbReference type="PROSITE" id="PS50072"/>
    </source>
</evidence>
<dbReference type="PROSITE" id="PS50072">
    <property type="entry name" value="CSA_PPIASE_2"/>
    <property type="match status" value="1"/>
</dbReference>
<dbReference type="Pfam" id="PF00160">
    <property type="entry name" value="Pro_isomerase"/>
    <property type="match status" value="1"/>
</dbReference>
<dbReference type="PANTHER" id="PTHR45625">
    <property type="entry name" value="PEPTIDYL-PROLYL CIS-TRANS ISOMERASE-RELATED"/>
    <property type="match status" value="1"/>
</dbReference>
<dbReference type="PROSITE" id="PS50059">
    <property type="entry name" value="FKBP_PPIASE"/>
    <property type="match status" value="1"/>
</dbReference>
<dbReference type="GO" id="GO:0016853">
    <property type="term" value="F:isomerase activity"/>
    <property type="evidence" value="ECO:0007669"/>
    <property type="project" value="UniProtKB-KW"/>
</dbReference>
<dbReference type="EC" id="5.2.1.8" evidence="3 6"/>
<evidence type="ECO:0000313" key="10">
    <source>
        <dbReference type="Proteomes" id="UP001595885"/>
    </source>
</evidence>
<dbReference type="InterPro" id="IPR001179">
    <property type="entry name" value="PPIase_FKBP_dom"/>
</dbReference>
<keyword evidence="5 6" id="KW-0413">Isomerase</keyword>
<name>A0ABV9P836_9FLAO</name>
<comment type="caution">
    <text evidence="9">The sequence shown here is derived from an EMBL/GenBank/DDBJ whole genome shotgun (WGS) entry which is preliminary data.</text>
</comment>
<feature type="domain" description="PPIase cyclophilin-type" evidence="8">
    <location>
        <begin position="39"/>
        <end position="174"/>
    </location>
</feature>
<dbReference type="RefSeq" id="WP_379743218.1">
    <property type="nucleotide sequence ID" value="NZ_JBHSGW010000027.1"/>
</dbReference>
<dbReference type="PROSITE" id="PS00170">
    <property type="entry name" value="CSA_PPIASE_1"/>
    <property type="match status" value="1"/>
</dbReference>
<accession>A0ABV9P836</accession>